<dbReference type="GeneID" id="30189392"/>
<comment type="caution">
    <text evidence="1">The sequence shown here is derived from an EMBL/GenBank/DDBJ whole genome shotgun (WGS) entry which is preliminary data.</text>
</comment>
<reference evidence="1 2" key="1">
    <citation type="submission" date="2016-06" db="EMBL/GenBank/DDBJ databases">
        <title>Evolution of pathogenesis and genome organization in the Tremellales.</title>
        <authorList>
            <person name="Cuomo C."/>
            <person name="Litvintseva A."/>
            <person name="Heitman J."/>
            <person name="Chen Y."/>
            <person name="Sun S."/>
            <person name="Springer D."/>
            <person name="Dromer F."/>
            <person name="Young S."/>
            <person name="Zeng Q."/>
            <person name="Chapman S."/>
            <person name="Gujja S."/>
            <person name="Saif S."/>
            <person name="Birren B."/>
        </authorList>
    </citation>
    <scope>NUCLEOTIDE SEQUENCE [LARGE SCALE GENOMIC DNA]</scope>
    <source>
        <strain evidence="1 2">CBS 7118</strain>
    </source>
</reference>
<keyword evidence="2" id="KW-1185">Reference proteome</keyword>
<accession>A0A1E3K7D5</accession>
<dbReference type="Proteomes" id="UP000094819">
    <property type="component" value="Unassembled WGS sequence"/>
</dbReference>
<dbReference type="RefSeq" id="XP_019035304.1">
    <property type="nucleotide sequence ID" value="XM_019172362.1"/>
</dbReference>
<gene>
    <name evidence="1" type="ORF">L198_00177</name>
</gene>
<organism evidence="1 2">
    <name type="scientific">Cryptococcus wingfieldii CBS 7118</name>
    <dbReference type="NCBI Taxonomy" id="1295528"/>
    <lineage>
        <taxon>Eukaryota</taxon>
        <taxon>Fungi</taxon>
        <taxon>Dikarya</taxon>
        <taxon>Basidiomycota</taxon>
        <taxon>Agaricomycotina</taxon>
        <taxon>Tremellomycetes</taxon>
        <taxon>Tremellales</taxon>
        <taxon>Cryptococcaceae</taxon>
        <taxon>Cryptococcus</taxon>
    </lineage>
</organism>
<name>A0A1E3K7D5_9TREE</name>
<proteinExistence type="predicted"/>
<evidence type="ECO:0000313" key="2">
    <source>
        <dbReference type="Proteomes" id="UP000094819"/>
    </source>
</evidence>
<sequence>MTYPQSWLCKEYEKWMSEKALKNPDLAFTASLRYTYKRAEGSKTNESCTSKNSLLYTVFDLKDDELLDIVCPAVFEVKSIVTSAATALVQEAAYLLGDHAACGWYLGGFAVDRGHACMIVLDDKTVLFEVPNGIPPK</sequence>
<protein>
    <submittedName>
        <fullName evidence="1">Uncharacterized protein</fullName>
    </submittedName>
</protein>
<dbReference type="AlphaFoldDB" id="A0A1E3K7D5"/>
<dbReference type="EMBL" id="AWGH01000001">
    <property type="protein sequence ID" value="ODO08447.1"/>
    <property type="molecule type" value="Genomic_DNA"/>
</dbReference>
<evidence type="ECO:0000313" key="1">
    <source>
        <dbReference type="EMBL" id="ODO08447.1"/>
    </source>
</evidence>